<evidence type="ECO:0000256" key="4">
    <source>
        <dbReference type="ARBA" id="ARBA00022801"/>
    </source>
</evidence>
<dbReference type="Pfam" id="PF03328">
    <property type="entry name" value="HpcH_HpaI"/>
    <property type="match status" value="1"/>
</dbReference>
<dbReference type="InterPro" id="IPR015813">
    <property type="entry name" value="Pyrv/PenolPyrv_kinase-like_dom"/>
</dbReference>
<dbReference type="PANTHER" id="PTHR12992">
    <property type="entry name" value="NUDIX HYDROLASE"/>
    <property type="match status" value="1"/>
</dbReference>
<dbReference type="InterPro" id="IPR005000">
    <property type="entry name" value="Aldolase/citrate-lyase_domain"/>
</dbReference>
<dbReference type="SUPFAM" id="SSF51621">
    <property type="entry name" value="Phosphoenolpyruvate/pyruvate domain"/>
    <property type="match status" value="1"/>
</dbReference>
<accession>A0A8H4J0L8</accession>
<sequence length="700" mass="75092">MPGTKMNGVLPARGPTRLQLSLQHAAADQEGGSPSVGQWIQFRNAELASSIAQLGGDFVIIDCERGYIDTPADLSLVVNAVAAAGASPIVRVLANEPKRIRRAQDSGAHGVMVAMCETKEQAERIVVATGCPSPRFVVIAEIDSRKAVENVDGIASVAGIDALFVGPHPLISSTDSVNTLPIAASANTVLAAARKHAKFAGHFAADADAAMGLVKRGWQFVNCGTDILAVNRWAGEEMERLRQMMASMRTTPPPTEGDEYKWDVPVGKRRGVEFISSFPKRQAEPGPEPRSADPGSLVSQTTRAGDINVNPHTTEALDSLTQHGNAALARLRAYKPPPTQYFNLPLARRAAVLILLFADKRGDLRVVLTMRAAGMNTYAGHAALPGGIPKPPLPGPRDPSLPISTPARTDIPPGRADALAETPFQTARREAFEEIGLPLSDAKLPPPFRVEHLCQMPANLARTELGVRPCVAYLAADRPAPSPPASPATPAVLSSNGGGAPLAAEDVLIPRLSAQEVAAVFTAPFHKFLSAVDEVGASAGEAEAGVEAAGFPAAWYQGQWTDWHESRWRMHNFYVPVKGQAVARPRGAKKEENVAGKAEEEERPRKRPRRAAGSSSKDPLADPPKDPLADAERFRVFGMTARILVDAARVAYDEEPQFEHNSHFGDEDMILRLLKMGRLSSERKKGDVLTREVLREAAKL</sequence>
<keyword evidence="5" id="KW-0460">Magnesium</keyword>
<dbReference type="Gene3D" id="3.90.79.10">
    <property type="entry name" value="Nucleoside Triphosphate Pyrophosphohydrolase"/>
    <property type="match status" value="2"/>
</dbReference>
<gene>
    <name evidence="9" type="ORF">GTA08_BOTSDO13251</name>
</gene>
<evidence type="ECO:0000256" key="5">
    <source>
        <dbReference type="ARBA" id="ARBA00022842"/>
    </source>
</evidence>
<comment type="cofactor">
    <cofactor evidence="2">
        <name>Mg(2+)</name>
        <dbReference type="ChEBI" id="CHEBI:18420"/>
    </cofactor>
</comment>
<dbReference type="GO" id="GO:0015938">
    <property type="term" value="P:coenzyme A catabolic process"/>
    <property type="evidence" value="ECO:0007669"/>
    <property type="project" value="TreeGrafter"/>
</dbReference>
<keyword evidence="4" id="KW-0378">Hydrolase</keyword>
<evidence type="ECO:0000256" key="1">
    <source>
        <dbReference type="ARBA" id="ARBA00001936"/>
    </source>
</evidence>
<evidence type="ECO:0000256" key="6">
    <source>
        <dbReference type="ARBA" id="ARBA00023211"/>
    </source>
</evidence>
<comment type="caution">
    <text evidence="9">The sequence shown here is derived from an EMBL/GenBank/DDBJ whole genome shotgun (WGS) entry which is preliminary data.</text>
</comment>
<organism evidence="9 10">
    <name type="scientific">Botryosphaeria dothidea</name>
    <dbReference type="NCBI Taxonomy" id="55169"/>
    <lineage>
        <taxon>Eukaryota</taxon>
        <taxon>Fungi</taxon>
        <taxon>Dikarya</taxon>
        <taxon>Ascomycota</taxon>
        <taxon>Pezizomycotina</taxon>
        <taxon>Dothideomycetes</taxon>
        <taxon>Dothideomycetes incertae sedis</taxon>
        <taxon>Botryosphaeriales</taxon>
        <taxon>Botryosphaeriaceae</taxon>
        <taxon>Botryosphaeria</taxon>
    </lineage>
</organism>
<dbReference type="OrthoDB" id="206213at2759"/>
<dbReference type="PANTHER" id="PTHR12992:SF24">
    <property type="entry name" value="PEROXISOMAL COENZYME A DIPHOSPHATASE NUDT7"/>
    <property type="match status" value="1"/>
</dbReference>
<keyword evidence="10" id="KW-1185">Reference proteome</keyword>
<dbReference type="InterPro" id="IPR000086">
    <property type="entry name" value="NUDIX_hydrolase_dom"/>
</dbReference>
<evidence type="ECO:0000313" key="9">
    <source>
        <dbReference type="EMBL" id="KAF4311060.1"/>
    </source>
</evidence>
<dbReference type="GO" id="GO:0010945">
    <property type="term" value="F:coenzyme A diphosphatase activity"/>
    <property type="evidence" value="ECO:0007669"/>
    <property type="project" value="InterPro"/>
</dbReference>
<dbReference type="CDD" id="cd03426">
    <property type="entry name" value="NUDIX_CoAse_Nudt7"/>
    <property type="match status" value="1"/>
</dbReference>
<evidence type="ECO:0000256" key="3">
    <source>
        <dbReference type="ARBA" id="ARBA00022723"/>
    </source>
</evidence>
<feature type="region of interest" description="Disordered" evidence="7">
    <location>
        <begin position="581"/>
        <end position="627"/>
    </location>
</feature>
<evidence type="ECO:0000256" key="7">
    <source>
        <dbReference type="SAM" id="MobiDB-lite"/>
    </source>
</evidence>
<keyword evidence="6" id="KW-0464">Manganese</keyword>
<dbReference type="InterPro" id="IPR040442">
    <property type="entry name" value="Pyrv_kinase-like_dom_sf"/>
</dbReference>
<dbReference type="GO" id="GO:0046872">
    <property type="term" value="F:metal ion binding"/>
    <property type="evidence" value="ECO:0007669"/>
    <property type="project" value="UniProtKB-KW"/>
</dbReference>
<keyword evidence="3" id="KW-0479">Metal-binding</keyword>
<reference evidence="9" key="1">
    <citation type="submission" date="2020-04" db="EMBL/GenBank/DDBJ databases">
        <title>Genome Assembly and Annotation of Botryosphaeria dothidea sdau 11-99, a Latent Pathogen of Apple Fruit Ring Rot in China.</title>
        <authorList>
            <person name="Yu C."/>
            <person name="Diao Y."/>
            <person name="Lu Q."/>
            <person name="Zhao J."/>
            <person name="Cui S."/>
            <person name="Peng C."/>
            <person name="He B."/>
            <person name="Liu H."/>
        </authorList>
    </citation>
    <scope>NUCLEOTIDE SEQUENCE [LARGE SCALE GENOMIC DNA]</scope>
    <source>
        <strain evidence="9">Sdau11-99</strain>
    </source>
</reference>
<dbReference type="Proteomes" id="UP000572817">
    <property type="component" value="Unassembled WGS sequence"/>
</dbReference>
<dbReference type="AlphaFoldDB" id="A0A8H4J0L8"/>
<dbReference type="EMBL" id="WWBZ02000011">
    <property type="protein sequence ID" value="KAF4311060.1"/>
    <property type="molecule type" value="Genomic_DNA"/>
</dbReference>
<evidence type="ECO:0000313" key="10">
    <source>
        <dbReference type="Proteomes" id="UP000572817"/>
    </source>
</evidence>
<evidence type="ECO:0000256" key="2">
    <source>
        <dbReference type="ARBA" id="ARBA00001946"/>
    </source>
</evidence>
<proteinExistence type="predicted"/>
<dbReference type="SUPFAM" id="SSF55811">
    <property type="entry name" value="Nudix"/>
    <property type="match status" value="1"/>
</dbReference>
<evidence type="ECO:0000259" key="8">
    <source>
        <dbReference type="PROSITE" id="PS51462"/>
    </source>
</evidence>
<feature type="region of interest" description="Disordered" evidence="7">
    <location>
        <begin position="277"/>
        <end position="309"/>
    </location>
</feature>
<dbReference type="InterPro" id="IPR015797">
    <property type="entry name" value="NUDIX_hydrolase-like_dom_sf"/>
</dbReference>
<comment type="cofactor">
    <cofactor evidence="1">
        <name>Mn(2+)</name>
        <dbReference type="ChEBI" id="CHEBI:29035"/>
    </cofactor>
</comment>
<name>A0A8H4J0L8_9PEZI</name>
<protein>
    <recommendedName>
        <fullName evidence="8">Nudix hydrolase domain-containing protein</fullName>
    </recommendedName>
</protein>
<feature type="domain" description="Nudix hydrolase" evidence="8">
    <location>
        <begin position="347"/>
        <end position="547"/>
    </location>
</feature>
<feature type="compositionally biased region" description="Basic and acidic residues" evidence="7">
    <location>
        <begin position="588"/>
        <end position="604"/>
    </location>
</feature>
<dbReference type="PROSITE" id="PS51462">
    <property type="entry name" value="NUDIX"/>
    <property type="match status" value="1"/>
</dbReference>
<dbReference type="InterPro" id="IPR045121">
    <property type="entry name" value="CoAse"/>
</dbReference>
<dbReference type="Gene3D" id="3.20.20.60">
    <property type="entry name" value="Phosphoenolpyruvate-binding domains"/>
    <property type="match status" value="2"/>
</dbReference>